<reference evidence="2 3" key="1">
    <citation type="submission" date="2019-02" db="EMBL/GenBank/DDBJ databases">
        <title>Deep-cultivation of Planctomycetes and their phenomic and genomic characterization uncovers novel biology.</title>
        <authorList>
            <person name="Wiegand S."/>
            <person name="Jogler M."/>
            <person name="Boedeker C."/>
            <person name="Pinto D."/>
            <person name="Vollmers J."/>
            <person name="Rivas-Marin E."/>
            <person name="Kohn T."/>
            <person name="Peeters S.H."/>
            <person name="Heuer A."/>
            <person name="Rast P."/>
            <person name="Oberbeckmann S."/>
            <person name="Bunk B."/>
            <person name="Jeske O."/>
            <person name="Meyerdierks A."/>
            <person name="Storesund J.E."/>
            <person name="Kallscheuer N."/>
            <person name="Luecker S."/>
            <person name="Lage O.M."/>
            <person name="Pohl T."/>
            <person name="Merkel B.J."/>
            <person name="Hornburger P."/>
            <person name="Mueller R.-W."/>
            <person name="Bruemmer F."/>
            <person name="Labrenz M."/>
            <person name="Spormann A.M."/>
            <person name="Op den Camp H."/>
            <person name="Overmann J."/>
            <person name="Amann R."/>
            <person name="Jetten M.S.M."/>
            <person name="Mascher T."/>
            <person name="Medema M.H."/>
            <person name="Devos D.P."/>
            <person name="Kaster A.-K."/>
            <person name="Ovreas L."/>
            <person name="Rohde M."/>
            <person name="Galperin M.Y."/>
            <person name="Jogler C."/>
        </authorList>
    </citation>
    <scope>NUCLEOTIDE SEQUENCE [LARGE SCALE GENOMIC DNA]</scope>
    <source>
        <strain evidence="2 3">ETA_A1</strain>
    </source>
</reference>
<proteinExistence type="predicted"/>
<dbReference type="PANTHER" id="PTHR35004:SF7">
    <property type="entry name" value="INTEGRASE PROTEIN"/>
    <property type="match status" value="1"/>
</dbReference>
<dbReference type="KEGG" id="uli:ETAA1_09390"/>
<accession>A0A517XNG0</accession>
<dbReference type="PANTHER" id="PTHR35004">
    <property type="entry name" value="TRANSPOSASE RV3428C-RELATED"/>
    <property type="match status" value="1"/>
</dbReference>
<evidence type="ECO:0000259" key="1">
    <source>
        <dbReference type="Pfam" id="PF22483"/>
    </source>
</evidence>
<dbReference type="EMBL" id="CP036273">
    <property type="protein sequence ID" value="QDU19037.1"/>
    <property type="molecule type" value="Genomic_DNA"/>
</dbReference>
<protein>
    <recommendedName>
        <fullName evidence="1">Transposase for insertion sequence element IS21-like C-terminal domain-containing protein</fullName>
    </recommendedName>
</protein>
<feature type="domain" description="Transposase for insertion sequence element IS21-like C-terminal" evidence="1">
    <location>
        <begin position="71"/>
        <end position="135"/>
    </location>
</feature>
<dbReference type="Proteomes" id="UP000319576">
    <property type="component" value="Chromosome"/>
</dbReference>
<dbReference type="AlphaFoldDB" id="A0A517XNG0"/>
<organism evidence="2 3">
    <name type="scientific">Urbifossiella limnaea</name>
    <dbReference type="NCBI Taxonomy" id="2528023"/>
    <lineage>
        <taxon>Bacteria</taxon>
        <taxon>Pseudomonadati</taxon>
        <taxon>Planctomycetota</taxon>
        <taxon>Planctomycetia</taxon>
        <taxon>Gemmatales</taxon>
        <taxon>Gemmataceae</taxon>
        <taxon>Urbifossiella</taxon>
    </lineage>
</organism>
<keyword evidence="3" id="KW-1185">Reference proteome</keyword>
<dbReference type="OrthoDB" id="261225at2"/>
<name>A0A517XNG0_9BACT</name>
<evidence type="ECO:0000313" key="3">
    <source>
        <dbReference type="Proteomes" id="UP000319576"/>
    </source>
</evidence>
<dbReference type="Pfam" id="PF22483">
    <property type="entry name" value="Mu-transpos_C_2"/>
    <property type="match status" value="1"/>
</dbReference>
<sequence>MRRPNEKGHVEAMVGFARRNFLVPVPAADSWEALNAELVRRCTDDLVRQLRGKDRPKGELLAAERSSLRPLPGNRFESRRVGMADANSLSLVRFDGNDYSVPTAYAHHPITIVGGLDEARLVCRDHLVARPRRHWRGAPGSGGR</sequence>
<dbReference type="RefSeq" id="WP_145234729.1">
    <property type="nucleotide sequence ID" value="NZ_CP036273.1"/>
</dbReference>
<gene>
    <name evidence="2" type="ORF">ETAA1_09390</name>
</gene>
<dbReference type="InterPro" id="IPR054353">
    <property type="entry name" value="IstA-like_C"/>
</dbReference>
<evidence type="ECO:0000313" key="2">
    <source>
        <dbReference type="EMBL" id="QDU19037.1"/>
    </source>
</evidence>